<comment type="caution">
    <text evidence="1">The sequence shown here is derived from an EMBL/GenBank/DDBJ whole genome shotgun (WGS) entry which is preliminary data.</text>
</comment>
<proteinExistence type="predicted"/>
<dbReference type="EMBL" id="JAUFSA010000007">
    <property type="protein sequence ID" value="MDP7739692.1"/>
    <property type="molecule type" value="Genomic_DNA"/>
</dbReference>
<dbReference type="RefSeq" id="WP_306256121.1">
    <property type="nucleotide sequence ID" value="NZ_JAUFSA010000007.1"/>
</dbReference>
<organism evidence="1 2">
    <name type="scientific">Mycobacterium paragordonae</name>
    <dbReference type="NCBI Taxonomy" id="1389713"/>
    <lineage>
        <taxon>Bacteria</taxon>
        <taxon>Bacillati</taxon>
        <taxon>Actinomycetota</taxon>
        <taxon>Actinomycetes</taxon>
        <taxon>Mycobacteriales</taxon>
        <taxon>Mycobacteriaceae</taxon>
        <taxon>Mycobacterium</taxon>
    </lineage>
</organism>
<evidence type="ECO:0000313" key="2">
    <source>
        <dbReference type="Proteomes" id="UP001229081"/>
    </source>
</evidence>
<accession>A0AAJ1SGD7</accession>
<protein>
    <submittedName>
        <fullName evidence="1">Uncharacterized protein</fullName>
    </submittedName>
</protein>
<dbReference type="AlphaFoldDB" id="A0AAJ1SGD7"/>
<reference evidence="1" key="1">
    <citation type="submission" date="2023-06" db="EMBL/GenBank/DDBJ databases">
        <title>Identification of two novel mycobacterium reveal diversities and complexities of Mycobacterium gordonae clade.</title>
        <authorList>
            <person name="Matsumoto Y."/>
            <person name="Nakamura S."/>
            <person name="Motooka D."/>
            <person name="Fukushima K."/>
        </authorList>
    </citation>
    <scope>NUCLEOTIDE SEQUENCE</scope>
    <source>
        <strain evidence="1">TY812</strain>
    </source>
</reference>
<name>A0AAJ1SGD7_9MYCO</name>
<gene>
    <name evidence="1" type="ORF">QXL92_33740</name>
</gene>
<sequence length="347" mass="38095">MGGTPQITRQGTVEPAEDPDIVRARQLLWECLWHGRRYPNLQWAVGLHREDQSATTFYLTSSEGFPYIPRHVHLPDTPGLVTVFDDHQCVPVNRAVMLAGWANPARIIAAHQRLRADAGRPTLWAIVSTMPLDAAGRMELAAGVRLVDVEPQLERNPLYDPAKSLDVPGLAVGRRHRLAVVDRRLWQRIELVRRRWQAALDLVEIAADVTRERAVFTGLVAKGAVVGTSDPHAGLLDQVLKQLGRRELPEADMVRALRTVGYMGAVLAAQAARRTPQDLTDDTGYVDAYRRARAWEAASILVEAVGAHGNGTLAPNVLADIAYCAVTAHPPGQGDDTVAEVLSYYTS</sequence>
<dbReference type="Proteomes" id="UP001229081">
    <property type="component" value="Unassembled WGS sequence"/>
</dbReference>
<evidence type="ECO:0000313" key="1">
    <source>
        <dbReference type="EMBL" id="MDP7739692.1"/>
    </source>
</evidence>